<reference evidence="2 3" key="1">
    <citation type="submission" date="2020-08" db="EMBL/GenBank/DDBJ databases">
        <authorList>
            <person name="Newling K."/>
            <person name="Davey J."/>
            <person name="Forrester S."/>
        </authorList>
    </citation>
    <scope>NUCLEOTIDE SEQUENCE [LARGE SCALE GENOMIC DNA]</scope>
    <source>
        <strain evidence="3">Crithidia deanei Carvalho (ATCC PRA-265)</strain>
    </source>
</reference>
<proteinExistence type="predicted"/>
<evidence type="ECO:0000313" key="2">
    <source>
        <dbReference type="EMBL" id="CAD2220086.1"/>
    </source>
</evidence>
<dbReference type="VEuPathDB" id="TriTrypDB:ADEAN_000760000"/>
<gene>
    <name evidence="2" type="ORF">ADEAN_000760000</name>
</gene>
<feature type="region of interest" description="Disordered" evidence="1">
    <location>
        <begin position="1"/>
        <end position="65"/>
    </location>
</feature>
<accession>A0A7G2CJV9</accession>
<feature type="region of interest" description="Disordered" evidence="1">
    <location>
        <begin position="150"/>
        <end position="252"/>
    </location>
</feature>
<sequence>MIPTLSLSKVGPSVSGGKTPRPGNATVEKESSASGHPPATQQPVPPRVSSSFPSPRVATAGTATTSTAAQWTKRSTELVPIIGVDVMQCQDVATLQQRLVELGERYVKLDAYYDSQLQEKTVLFQHRLQQVIGAEGSEAFSPSRSAVVRSEPSVVPGRPQRPASGSLSETVPAVVHTSPNKRVFSAGSPRRDLAQTLPASSAPSPRRDWMNTSLGESTEELGRSAGRVERHSSQKTPVTRLTPTSHRRRSGQ</sequence>
<organism evidence="2 3">
    <name type="scientific">Angomonas deanei</name>
    <dbReference type="NCBI Taxonomy" id="59799"/>
    <lineage>
        <taxon>Eukaryota</taxon>
        <taxon>Discoba</taxon>
        <taxon>Euglenozoa</taxon>
        <taxon>Kinetoplastea</taxon>
        <taxon>Metakinetoplastina</taxon>
        <taxon>Trypanosomatida</taxon>
        <taxon>Trypanosomatidae</taxon>
        <taxon>Strigomonadinae</taxon>
        <taxon>Angomonas</taxon>
    </lineage>
</organism>
<dbReference type="EMBL" id="LR877160">
    <property type="protein sequence ID" value="CAD2220086.1"/>
    <property type="molecule type" value="Genomic_DNA"/>
</dbReference>
<evidence type="ECO:0000313" key="3">
    <source>
        <dbReference type="Proteomes" id="UP000515908"/>
    </source>
</evidence>
<evidence type="ECO:0000256" key="1">
    <source>
        <dbReference type="SAM" id="MobiDB-lite"/>
    </source>
</evidence>
<feature type="compositionally biased region" description="Basic and acidic residues" evidence="1">
    <location>
        <begin position="220"/>
        <end position="232"/>
    </location>
</feature>
<dbReference type="AlphaFoldDB" id="A0A7G2CJV9"/>
<dbReference type="Proteomes" id="UP000515908">
    <property type="component" value="Chromosome 16"/>
</dbReference>
<keyword evidence="3" id="KW-1185">Reference proteome</keyword>
<feature type="compositionally biased region" description="Low complexity" evidence="1">
    <location>
        <begin position="47"/>
        <end position="65"/>
    </location>
</feature>
<name>A0A7G2CJV9_9TRYP</name>
<protein>
    <submittedName>
        <fullName evidence="2">Uncharacterized protein</fullName>
    </submittedName>
</protein>
<feature type="compositionally biased region" description="Polar residues" evidence="1">
    <location>
        <begin position="234"/>
        <end position="244"/>
    </location>
</feature>